<reference evidence="1" key="1">
    <citation type="submission" date="2022-09" db="EMBL/GenBank/DDBJ databases">
        <title>Interaction between co-microsymbionts with complementary sets of symbiotic genes in legume-rhizobium systems.</title>
        <authorList>
            <person name="Safronova V."/>
            <person name="Sazanova A."/>
            <person name="Afonin A."/>
            <person name="Chirak E."/>
        </authorList>
    </citation>
    <scope>NUCLEOTIDE SEQUENCE</scope>
    <source>
        <strain evidence="1">A18/3m</strain>
    </source>
</reference>
<keyword evidence="2" id="KW-1185">Reference proteome</keyword>
<protein>
    <submittedName>
        <fullName evidence="1">Uncharacterized protein</fullName>
    </submittedName>
</protein>
<dbReference type="Proteomes" id="UP001061991">
    <property type="component" value="Chromosome"/>
</dbReference>
<dbReference type="EMBL" id="CP104973">
    <property type="protein sequence ID" value="UXN62334.1"/>
    <property type="molecule type" value="Genomic_DNA"/>
</dbReference>
<accession>A0ACD4D988</accession>
<sequence>MGGVIDVSRPPGSLTFHTNAEFATVILAPSPNMEAAFANDRLQTFDAAVGMLVVNPSNVDRTLKWSTTKRNAAIAFGATAYSDLASSELEGASWELRPPKFGHIDLRALRLAKAMASEVSASTSNPLYLDALLTVFGIPSSETLFERQTALEGYRVPTAVGTNVEADSGVYE</sequence>
<name>A0ACD4D988_9HYPH</name>
<gene>
    <name evidence="1" type="ORF">N8E88_20320</name>
</gene>
<evidence type="ECO:0000313" key="2">
    <source>
        <dbReference type="Proteomes" id="UP001061991"/>
    </source>
</evidence>
<evidence type="ECO:0000313" key="1">
    <source>
        <dbReference type="EMBL" id="UXN62334.1"/>
    </source>
</evidence>
<proteinExistence type="predicted"/>
<organism evidence="1 2">
    <name type="scientific">Phyllobacterium zundukense</name>
    <dbReference type="NCBI Taxonomy" id="1867719"/>
    <lineage>
        <taxon>Bacteria</taxon>
        <taxon>Pseudomonadati</taxon>
        <taxon>Pseudomonadota</taxon>
        <taxon>Alphaproteobacteria</taxon>
        <taxon>Hyphomicrobiales</taxon>
        <taxon>Phyllobacteriaceae</taxon>
        <taxon>Phyllobacterium</taxon>
    </lineage>
</organism>